<accession>A0A5B0PBK6</accession>
<dbReference type="EMBL" id="VSWC01000053">
    <property type="protein sequence ID" value="KAA1102076.1"/>
    <property type="molecule type" value="Genomic_DNA"/>
</dbReference>
<dbReference type="Proteomes" id="UP000324748">
    <property type="component" value="Unassembled WGS sequence"/>
</dbReference>
<dbReference type="EMBL" id="VSWC01000066">
    <property type="protein sequence ID" value="KAA1098483.1"/>
    <property type="molecule type" value="Genomic_DNA"/>
</dbReference>
<evidence type="ECO:0000313" key="3">
    <source>
        <dbReference type="EMBL" id="KAA1102076.1"/>
    </source>
</evidence>
<dbReference type="AlphaFoldDB" id="A0A5B0PBK6"/>
<proteinExistence type="predicted"/>
<name>A0A5B0PBK6_PUCGR</name>
<protein>
    <submittedName>
        <fullName evidence="2">Uncharacterized protein</fullName>
    </submittedName>
</protein>
<comment type="caution">
    <text evidence="2">The sequence shown here is derived from an EMBL/GenBank/DDBJ whole genome shotgun (WGS) entry which is preliminary data.</text>
</comment>
<organism evidence="2 4">
    <name type="scientific">Puccinia graminis f. sp. tritici</name>
    <dbReference type="NCBI Taxonomy" id="56615"/>
    <lineage>
        <taxon>Eukaryota</taxon>
        <taxon>Fungi</taxon>
        <taxon>Dikarya</taxon>
        <taxon>Basidiomycota</taxon>
        <taxon>Pucciniomycotina</taxon>
        <taxon>Pucciniomycetes</taxon>
        <taxon>Pucciniales</taxon>
        <taxon>Pucciniaceae</taxon>
        <taxon>Puccinia</taxon>
    </lineage>
</organism>
<dbReference type="Proteomes" id="UP000325313">
    <property type="component" value="Unassembled WGS sequence"/>
</dbReference>
<dbReference type="EMBL" id="VDEP01000409">
    <property type="protein sequence ID" value="KAA1087909.1"/>
    <property type="molecule type" value="Genomic_DNA"/>
</dbReference>
<dbReference type="OrthoDB" id="2496560at2759"/>
<sequence length="181" mass="20607">MPKLQFITANLLDENKKVFPESVPKILYSSKSITVRSEIPRNGRFTVRLSSGPIPFDMVVKVFLDGFFLTGRCFLAGNIEPICDYEISNDDDNCNNHLTSPFQFQWPFSKVKVTVHKCFVGNQLPRKPFERSHLPNSPSSFCPGLPIIADWTDTPPVILHEEHEPSLSIVWECTQPDQQKT</sequence>
<evidence type="ECO:0000313" key="5">
    <source>
        <dbReference type="Proteomes" id="UP000325313"/>
    </source>
</evidence>
<evidence type="ECO:0000313" key="2">
    <source>
        <dbReference type="EMBL" id="KAA1098483.1"/>
    </source>
</evidence>
<evidence type="ECO:0000313" key="4">
    <source>
        <dbReference type="Proteomes" id="UP000324748"/>
    </source>
</evidence>
<reference evidence="4 5" key="1">
    <citation type="submission" date="2019-05" db="EMBL/GenBank/DDBJ databases">
        <title>Emergence of the Ug99 lineage of the wheat stem rust pathogen through somatic hybridization.</title>
        <authorList>
            <person name="Li F."/>
            <person name="Upadhyaya N.M."/>
            <person name="Sperschneider J."/>
            <person name="Matny O."/>
            <person name="Nguyen-Phuc H."/>
            <person name="Mago R."/>
            <person name="Raley C."/>
            <person name="Miller M.E."/>
            <person name="Silverstein K.A.T."/>
            <person name="Henningsen E."/>
            <person name="Hirsch C.D."/>
            <person name="Visser B."/>
            <person name="Pretorius Z.A."/>
            <person name="Steffenson B.J."/>
            <person name="Schwessinger B."/>
            <person name="Dodds P.N."/>
            <person name="Figueroa M."/>
        </authorList>
    </citation>
    <scope>NUCLEOTIDE SEQUENCE [LARGE SCALE GENOMIC DNA]</scope>
    <source>
        <strain evidence="2">21-0</strain>
        <strain evidence="1 5">Ug99</strain>
    </source>
</reference>
<evidence type="ECO:0000313" key="1">
    <source>
        <dbReference type="EMBL" id="KAA1087909.1"/>
    </source>
</evidence>
<keyword evidence="4" id="KW-1185">Reference proteome</keyword>
<gene>
    <name evidence="2" type="ORF">PGT21_035703</name>
    <name evidence="3" type="ORF">PGT21_035747</name>
    <name evidence="1" type="ORF">PGTUg99_024115</name>
</gene>